<feature type="transmembrane region" description="Helical" evidence="10">
    <location>
        <begin position="286"/>
        <end position="309"/>
    </location>
</feature>
<evidence type="ECO:0000256" key="8">
    <source>
        <dbReference type="ARBA" id="ARBA00022989"/>
    </source>
</evidence>
<evidence type="ECO:0000256" key="3">
    <source>
        <dbReference type="ARBA" id="ARBA00009843"/>
    </source>
</evidence>
<evidence type="ECO:0000256" key="9">
    <source>
        <dbReference type="ARBA" id="ARBA00023136"/>
    </source>
</evidence>
<feature type="transmembrane region" description="Helical" evidence="10">
    <location>
        <begin position="221"/>
        <end position="239"/>
    </location>
</feature>
<feature type="transmembrane region" description="Helical" evidence="10">
    <location>
        <begin position="38"/>
        <end position="63"/>
    </location>
</feature>
<evidence type="ECO:0000313" key="14">
    <source>
        <dbReference type="Proteomes" id="UP001218071"/>
    </source>
</evidence>
<dbReference type="Proteomes" id="UP001218071">
    <property type="component" value="Chromosome"/>
</dbReference>
<dbReference type="InterPro" id="IPR000802">
    <property type="entry name" value="Arsenical_pump_ArsB"/>
</dbReference>
<feature type="transmembrane region" description="Helical" evidence="10">
    <location>
        <begin position="251"/>
        <end position="274"/>
    </location>
</feature>
<comment type="subcellular location">
    <subcellularLocation>
        <location evidence="1">Cell membrane</location>
        <topology evidence="1">Multi-pass membrane protein</topology>
    </subcellularLocation>
</comment>
<evidence type="ECO:0000256" key="4">
    <source>
        <dbReference type="ARBA" id="ARBA00022448"/>
    </source>
</evidence>
<gene>
    <name evidence="13" type="ORF">CJEDD_03620</name>
</gene>
<protein>
    <submittedName>
        <fullName evidence="13">Arsenical pump membrane protein</fullName>
    </submittedName>
</protein>
<evidence type="ECO:0000256" key="5">
    <source>
        <dbReference type="ARBA" id="ARBA00022475"/>
    </source>
</evidence>
<feature type="chain" id="PRO_5046919825" evidence="11">
    <location>
        <begin position="29"/>
        <end position="381"/>
    </location>
</feature>
<evidence type="ECO:0000313" key="13">
    <source>
        <dbReference type="EMBL" id="WCZ38340.1"/>
    </source>
</evidence>
<evidence type="ECO:0000256" key="11">
    <source>
        <dbReference type="SAM" id="SignalP"/>
    </source>
</evidence>
<dbReference type="PRINTS" id="PR00758">
    <property type="entry name" value="ARSENICPUMP"/>
</dbReference>
<feature type="transmembrane region" description="Helical" evidence="10">
    <location>
        <begin position="75"/>
        <end position="93"/>
    </location>
</feature>
<keyword evidence="14" id="KW-1185">Reference proteome</keyword>
<evidence type="ECO:0000256" key="6">
    <source>
        <dbReference type="ARBA" id="ARBA00022692"/>
    </source>
</evidence>
<dbReference type="RefSeq" id="WP_042409502.1">
    <property type="nucleotide sequence ID" value="NZ_CBYN010000125.1"/>
</dbReference>
<dbReference type="PANTHER" id="PTHR43302:SF5">
    <property type="entry name" value="TRANSPORTER ARSB-RELATED"/>
    <property type="match status" value="1"/>
</dbReference>
<dbReference type="EMBL" id="CP063194">
    <property type="protein sequence ID" value="WCZ38340.1"/>
    <property type="molecule type" value="Genomic_DNA"/>
</dbReference>
<feature type="transmembrane region" description="Helical" evidence="10">
    <location>
        <begin position="321"/>
        <end position="346"/>
    </location>
</feature>
<feature type="transmembrane region" description="Helical" evidence="10">
    <location>
        <begin position="358"/>
        <end position="380"/>
    </location>
</feature>
<keyword evidence="7" id="KW-0059">Arsenical resistance</keyword>
<accession>A0ABY7UKC4</accession>
<keyword evidence="9 10" id="KW-0472">Membrane</keyword>
<keyword evidence="8 10" id="KW-1133">Transmembrane helix</keyword>
<reference evidence="13 14" key="1">
    <citation type="submission" date="2020-10" db="EMBL/GenBank/DDBJ databases">
        <title>Complete genome sequence of Corynebacterium jeddahense DSM 45997, type strain of Corynebacterium jeddahense.</title>
        <authorList>
            <person name="Busche T."/>
            <person name="Kalinowski J."/>
            <person name="Ruckert C."/>
        </authorList>
    </citation>
    <scope>NUCLEOTIDE SEQUENCE [LARGE SCALE GENOMIC DNA]</scope>
    <source>
        <strain evidence="13 14">DSM 45997</strain>
    </source>
</reference>
<feature type="signal peptide" evidence="11">
    <location>
        <begin position="1"/>
        <end position="28"/>
    </location>
</feature>
<evidence type="ECO:0000256" key="1">
    <source>
        <dbReference type="ARBA" id="ARBA00004651"/>
    </source>
</evidence>
<sequence length="381" mass="37786">MPNQTAPYKAPAAAAAALVALACADASAAGELVLRLLPVLGFAAAMSVLVNFASRAGVFAWAVDRLGRATGRRSAVMVGFFCLCVASTVFLSLDTTAIMFTPLAVVLARRFGFHPAALGLAVVWTANLASLPLPVSNLTNLLAVGGGVFASPGEYIRLAARPAAAGIAVAAAASLAASRRFPGRPGHAAPEAGAGNPPARPTAALAVLGCTVAALLTPVPYWATALVAAGAMAAAVGAEHRRGPARDIATLVPWGALALTTALSAAASLVGVLGGNDVVTQALDGAHPAALAAAGALGANVITNIPAYLALEPAAADAPHALALLAGVNLGPVVTPWASLATLLWADQLKRADVRVPWRVFVGWGLAIAPAAVGAAVLALP</sequence>
<comment type="similarity">
    <text evidence="2">Belongs to the ArsB family.</text>
</comment>
<organism evidence="13 14">
    <name type="scientific">Corynebacterium jeddahense</name>
    <dbReference type="NCBI Taxonomy" id="1414719"/>
    <lineage>
        <taxon>Bacteria</taxon>
        <taxon>Bacillati</taxon>
        <taxon>Actinomycetota</taxon>
        <taxon>Actinomycetes</taxon>
        <taxon>Mycobacteriales</taxon>
        <taxon>Corynebacteriaceae</taxon>
        <taxon>Corynebacterium</taxon>
    </lineage>
</organism>
<name>A0ABY7UKC4_9CORY</name>
<keyword evidence="6 10" id="KW-0812">Transmembrane</keyword>
<dbReference type="InterPro" id="IPR004680">
    <property type="entry name" value="Cit_transptr-like_dom"/>
</dbReference>
<evidence type="ECO:0000256" key="10">
    <source>
        <dbReference type="SAM" id="Phobius"/>
    </source>
</evidence>
<keyword evidence="5" id="KW-1003">Cell membrane</keyword>
<feature type="transmembrane region" description="Helical" evidence="10">
    <location>
        <begin position="113"/>
        <end position="135"/>
    </location>
</feature>
<keyword evidence="4" id="KW-0813">Transport</keyword>
<keyword evidence="11" id="KW-0732">Signal</keyword>
<proteinExistence type="inferred from homology"/>
<feature type="domain" description="Citrate transporter-like" evidence="12">
    <location>
        <begin position="34"/>
        <end position="339"/>
    </location>
</feature>
<evidence type="ECO:0000259" key="12">
    <source>
        <dbReference type="Pfam" id="PF03600"/>
    </source>
</evidence>
<evidence type="ECO:0000256" key="7">
    <source>
        <dbReference type="ARBA" id="ARBA00022849"/>
    </source>
</evidence>
<dbReference type="PANTHER" id="PTHR43302">
    <property type="entry name" value="TRANSPORTER ARSB-RELATED"/>
    <property type="match status" value="1"/>
</dbReference>
<dbReference type="Pfam" id="PF03600">
    <property type="entry name" value="CitMHS"/>
    <property type="match status" value="1"/>
</dbReference>
<comment type="similarity">
    <text evidence="3">Belongs to the CitM (TC 2.A.11) transporter family.</text>
</comment>
<evidence type="ECO:0000256" key="2">
    <source>
        <dbReference type="ARBA" id="ARBA00006433"/>
    </source>
</evidence>